<dbReference type="RefSeq" id="WP_115592119.1">
    <property type="nucleotide sequence ID" value="NZ_QRHA01000002.1"/>
</dbReference>
<dbReference type="Proteomes" id="UP000256561">
    <property type="component" value="Unassembled WGS sequence"/>
</dbReference>
<accession>A0A3D8MCP5</accession>
<keyword evidence="1" id="KW-0812">Transmembrane</keyword>
<name>A0A3D8MCP5_9ALTE</name>
<keyword evidence="2" id="KW-0808">Transferase</keyword>
<keyword evidence="1" id="KW-1133">Transmembrane helix</keyword>
<dbReference type="OrthoDB" id="6264467at2"/>
<reference evidence="3" key="1">
    <citation type="submission" date="2018-08" db="EMBL/GenBank/DDBJ databases">
        <authorList>
            <person name="Zhang J."/>
            <person name="Du Z.-J."/>
        </authorList>
    </citation>
    <scope>NUCLEOTIDE SEQUENCE [LARGE SCALE GENOMIC DNA]</scope>
    <source>
        <strain evidence="3">KCTC 52655</strain>
    </source>
</reference>
<keyword evidence="1" id="KW-0472">Membrane</keyword>
<evidence type="ECO:0000313" key="2">
    <source>
        <dbReference type="EMBL" id="RDV28161.1"/>
    </source>
</evidence>
<dbReference type="AlphaFoldDB" id="A0A3D8MCP5"/>
<gene>
    <name evidence="2" type="ORF">DXV75_04155</name>
</gene>
<dbReference type="GO" id="GO:0016740">
    <property type="term" value="F:transferase activity"/>
    <property type="evidence" value="ECO:0007669"/>
    <property type="project" value="UniProtKB-KW"/>
</dbReference>
<organism evidence="2 3">
    <name type="scientific">Alteromonas aestuariivivens</name>
    <dbReference type="NCBI Taxonomy" id="1938339"/>
    <lineage>
        <taxon>Bacteria</taxon>
        <taxon>Pseudomonadati</taxon>
        <taxon>Pseudomonadota</taxon>
        <taxon>Gammaproteobacteria</taxon>
        <taxon>Alteromonadales</taxon>
        <taxon>Alteromonadaceae</taxon>
        <taxon>Alteromonas/Salinimonas group</taxon>
        <taxon>Alteromonas</taxon>
    </lineage>
</organism>
<feature type="transmembrane region" description="Helical" evidence="1">
    <location>
        <begin position="90"/>
        <end position="112"/>
    </location>
</feature>
<keyword evidence="3" id="KW-1185">Reference proteome</keyword>
<protein>
    <submittedName>
        <fullName evidence="2">3-phosphoshikimate 1-carboxyvinyltransferase</fullName>
    </submittedName>
</protein>
<evidence type="ECO:0000313" key="3">
    <source>
        <dbReference type="Proteomes" id="UP000256561"/>
    </source>
</evidence>
<dbReference type="EMBL" id="QRHA01000002">
    <property type="protein sequence ID" value="RDV28161.1"/>
    <property type="molecule type" value="Genomic_DNA"/>
</dbReference>
<comment type="caution">
    <text evidence="2">The sequence shown here is derived from an EMBL/GenBank/DDBJ whole genome shotgun (WGS) entry which is preliminary data.</text>
</comment>
<proteinExistence type="predicted"/>
<sequence length="137" mass="15934">MKRKLHSPIRQHPNIHNLLSRMNTDIADSFDDNQLFELNKALAGRRWGKHRVDCRFTLNFWRKKYYLVILAGRDVRALSRTESELARLSMALFTTLFLTGCALLGLLVLYLVKSALGIDLFENFSLGIWGWFRTNFG</sequence>
<evidence type="ECO:0000256" key="1">
    <source>
        <dbReference type="SAM" id="Phobius"/>
    </source>
</evidence>